<evidence type="ECO:0000313" key="1">
    <source>
        <dbReference type="EMBL" id="EMS53676.1"/>
    </source>
</evidence>
<gene>
    <name evidence="1" type="ORF">TRIUR3_31327</name>
</gene>
<sequence length="126" mass="14352">MCDAQEGGQLKIISNSSHGNSKMLAPTSFYPLHPILCPRHSPWRLWQQSILLRCHESDVDCIEDYHDGEQNEYDLENLDNGRMSSCFIVASPRGCNTMAWRGARYSPKIACLFSKFDSLLDKPPYV</sequence>
<proteinExistence type="predicted"/>
<protein>
    <submittedName>
        <fullName evidence="1">Uncharacterized protein</fullName>
    </submittedName>
</protein>
<organism evidence="1">
    <name type="scientific">Triticum urartu</name>
    <name type="common">Red wild einkorn</name>
    <name type="synonym">Crithodium urartu</name>
    <dbReference type="NCBI Taxonomy" id="4572"/>
    <lineage>
        <taxon>Eukaryota</taxon>
        <taxon>Viridiplantae</taxon>
        <taxon>Streptophyta</taxon>
        <taxon>Embryophyta</taxon>
        <taxon>Tracheophyta</taxon>
        <taxon>Spermatophyta</taxon>
        <taxon>Magnoliopsida</taxon>
        <taxon>Liliopsida</taxon>
        <taxon>Poales</taxon>
        <taxon>Poaceae</taxon>
        <taxon>BOP clade</taxon>
        <taxon>Pooideae</taxon>
        <taxon>Triticodae</taxon>
        <taxon>Triticeae</taxon>
        <taxon>Triticinae</taxon>
        <taxon>Triticum</taxon>
    </lineage>
</organism>
<dbReference type="AlphaFoldDB" id="M7Z2H0"/>
<accession>M7Z2H0</accession>
<dbReference type="EMBL" id="KD191807">
    <property type="protein sequence ID" value="EMS53676.1"/>
    <property type="molecule type" value="Genomic_DNA"/>
</dbReference>
<reference evidence="1" key="1">
    <citation type="journal article" date="2013" name="Nature">
        <title>Draft genome of the wheat A-genome progenitor Triticum urartu.</title>
        <authorList>
            <person name="Ling H.Q."/>
            <person name="Zhao S."/>
            <person name="Liu D."/>
            <person name="Wang J."/>
            <person name="Sun H."/>
            <person name="Zhang C."/>
            <person name="Fan H."/>
            <person name="Li D."/>
            <person name="Dong L."/>
            <person name="Tao Y."/>
            <person name="Gao C."/>
            <person name="Wu H."/>
            <person name="Li Y."/>
            <person name="Cui Y."/>
            <person name="Guo X."/>
            <person name="Zheng S."/>
            <person name="Wang B."/>
            <person name="Yu K."/>
            <person name="Liang Q."/>
            <person name="Yang W."/>
            <person name="Lou X."/>
            <person name="Chen J."/>
            <person name="Feng M."/>
            <person name="Jian J."/>
            <person name="Zhang X."/>
            <person name="Luo G."/>
            <person name="Jiang Y."/>
            <person name="Liu J."/>
            <person name="Wang Z."/>
            <person name="Sha Y."/>
            <person name="Zhang B."/>
            <person name="Wu H."/>
            <person name="Tang D."/>
            <person name="Shen Q."/>
            <person name="Xue P."/>
            <person name="Zou S."/>
            <person name="Wang X."/>
            <person name="Liu X."/>
            <person name="Wang F."/>
            <person name="Yang Y."/>
            <person name="An X."/>
            <person name="Dong Z."/>
            <person name="Zhang K."/>
            <person name="Zhang X."/>
            <person name="Luo M.C."/>
            <person name="Dvorak J."/>
            <person name="Tong Y."/>
            <person name="Wang J."/>
            <person name="Yang H."/>
            <person name="Li Z."/>
            <person name="Wang D."/>
            <person name="Zhang A."/>
            <person name="Wang J."/>
        </authorList>
    </citation>
    <scope>NUCLEOTIDE SEQUENCE</scope>
</reference>
<name>M7Z2H0_TRIUA</name>